<comment type="caution">
    <text evidence="3">Lacks conserved residue(s) required for the propagation of feature annotation.</text>
</comment>
<dbReference type="SUPFAM" id="SSF57552">
    <property type="entry name" value="Blood coagulation inhibitor (disintegrin)"/>
    <property type="match status" value="1"/>
</dbReference>
<protein>
    <submittedName>
        <fullName evidence="6">Uncharacterized protein</fullName>
    </submittedName>
</protein>
<dbReference type="CDD" id="cd04269">
    <property type="entry name" value="ZnMc_adamalysin_II_like"/>
    <property type="match status" value="1"/>
</dbReference>
<dbReference type="GO" id="GO:0004222">
    <property type="term" value="F:metalloendopeptidase activity"/>
    <property type="evidence" value="ECO:0007669"/>
    <property type="project" value="InterPro"/>
</dbReference>
<dbReference type="FunFam" id="4.10.70.10:FF:000001">
    <property type="entry name" value="Disintegrin and metalloproteinase domain-containing protein 22"/>
    <property type="match status" value="1"/>
</dbReference>
<dbReference type="EMBL" id="CAXKWB010027059">
    <property type="protein sequence ID" value="CAL4131229.1"/>
    <property type="molecule type" value="Genomic_DNA"/>
</dbReference>
<keyword evidence="7" id="KW-1185">Reference proteome</keyword>
<dbReference type="SMART" id="SM00608">
    <property type="entry name" value="ACR"/>
    <property type="match status" value="1"/>
</dbReference>
<dbReference type="Pfam" id="PF00200">
    <property type="entry name" value="Disintegrin"/>
    <property type="match status" value="1"/>
</dbReference>
<feature type="disulfide bond" evidence="3">
    <location>
        <begin position="219"/>
        <end position="224"/>
    </location>
</feature>
<evidence type="ECO:0000313" key="7">
    <source>
        <dbReference type="Proteomes" id="UP001497623"/>
    </source>
</evidence>
<dbReference type="SMART" id="SM00050">
    <property type="entry name" value="DISIN"/>
    <property type="match status" value="1"/>
</dbReference>
<dbReference type="PROSITE" id="PS50215">
    <property type="entry name" value="ADAM_MEPRO"/>
    <property type="match status" value="1"/>
</dbReference>
<keyword evidence="3" id="KW-0862">Zinc</keyword>
<name>A0AAV2RPG4_MEGNR</name>
<feature type="domain" description="Disintegrin" evidence="4">
    <location>
        <begin position="279"/>
        <end position="367"/>
    </location>
</feature>
<feature type="disulfide bond" evidence="2">
    <location>
        <begin position="339"/>
        <end position="359"/>
    </location>
</feature>
<dbReference type="SUPFAM" id="SSF55486">
    <property type="entry name" value="Metalloproteases ('zincins'), catalytic domain"/>
    <property type="match status" value="1"/>
</dbReference>
<dbReference type="InterPro" id="IPR024079">
    <property type="entry name" value="MetalloPept_cat_dom_sf"/>
</dbReference>
<dbReference type="PROSITE" id="PS50214">
    <property type="entry name" value="DISINTEGRIN_2"/>
    <property type="match status" value="1"/>
</dbReference>
<dbReference type="InterPro" id="IPR001590">
    <property type="entry name" value="Peptidase_M12B"/>
</dbReference>
<dbReference type="Proteomes" id="UP001497623">
    <property type="component" value="Unassembled WGS sequence"/>
</dbReference>
<dbReference type="AlphaFoldDB" id="A0AAV2RPG4"/>
<proteinExistence type="predicted"/>
<sequence length="464" mass="52496">MRIKMVMHNKCQAVLLCYYRFGMILHKMVVGGLYWVLLLLANHVGNSQSDNINTVVRRSVDHEGELLHNKHTRFVEVYVLYDHSYFRQFGSNYEAENYIIQAMNIANAVFRPLGIVVVMVGIESVNGRVRRANTIQDYIDNLKDYKKTFREKLDNIMLFTNLQFSEAGYAYTGGMCHPEQSASVVKASKRNTVSLTAQTVAHELGHNFGMGHDTESCVCPEEHCLMKESTMYSHNQEQLSLGWSNCSKNWMAQHFDDDKKFDCLKNVPEKVLSTSIRNQKSCGNGILEHGEQCDCGPERYCNNPCCNATTCNLNDHAHCASGVCCDIKTCRPKNIGTICRSGKNMCDLPEYCSGHSETCPPDVYKANGLHCYGQDRCYGGQCGAYNKQEWCQRLFGPFSKAAKDGCYRDRKCGVLQCRIEEQARRDPNGDYRAKTDRNGCIFITERHIKDWKAPDGASCGQGKV</sequence>
<dbReference type="InterPro" id="IPR036436">
    <property type="entry name" value="Disintegrin_dom_sf"/>
</dbReference>
<dbReference type="Gene3D" id="3.40.390.10">
    <property type="entry name" value="Collagenase (Catalytic Domain)"/>
    <property type="match status" value="1"/>
</dbReference>
<organism evidence="6 7">
    <name type="scientific">Meganyctiphanes norvegica</name>
    <name type="common">Northern krill</name>
    <name type="synonym">Thysanopoda norvegica</name>
    <dbReference type="NCBI Taxonomy" id="48144"/>
    <lineage>
        <taxon>Eukaryota</taxon>
        <taxon>Metazoa</taxon>
        <taxon>Ecdysozoa</taxon>
        <taxon>Arthropoda</taxon>
        <taxon>Crustacea</taxon>
        <taxon>Multicrustacea</taxon>
        <taxon>Malacostraca</taxon>
        <taxon>Eumalacostraca</taxon>
        <taxon>Eucarida</taxon>
        <taxon>Euphausiacea</taxon>
        <taxon>Euphausiidae</taxon>
        <taxon>Meganyctiphanes</taxon>
    </lineage>
</organism>
<reference evidence="6 7" key="1">
    <citation type="submission" date="2024-05" db="EMBL/GenBank/DDBJ databases">
        <authorList>
            <person name="Wallberg A."/>
        </authorList>
    </citation>
    <scope>NUCLEOTIDE SEQUENCE [LARGE SCALE GENOMIC DNA]</scope>
</reference>
<comment type="caution">
    <text evidence="6">The sequence shown here is derived from an EMBL/GenBank/DDBJ whole genome shotgun (WGS) entry which is preliminary data.</text>
</comment>
<evidence type="ECO:0000256" key="3">
    <source>
        <dbReference type="PROSITE-ProRule" id="PRU00276"/>
    </source>
</evidence>
<dbReference type="InterPro" id="IPR034027">
    <property type="entry name" value="Reprolysin_adamalysin"/>
</dbReference>
<feature type="non-terminal residue" evidence="6">
    <location>
        <position position="464"/>
    </location>
</feature>
<dbReference type="PANTHER" id="PTHR11905">
    <property type="entry name" value="ADAM A DISINTEGRIN AND METALLOPROTEASE DOMAIN"/>
    <property type="match status" value="1"/>
</dbReference>
<gene>
    <name evidence="6" type="ORF">MNOR_LOCUS26715</name>
</gene>
<dbReference type="InterPro" id="IPR006586">
    <property type="entry name" value="ADAM_Cys-rich"/>
</dbReference>
<dbReference type="Pfam" id="PF01421">
    <property type="entry name" value="Reprolysin"/>
    <property type="match status" value="1"/>
</dbReference>
<accession>A0AAV2RPG4</accession>
<keyword evidence="1 3" id="KW-1015">Disulfide bond</keyword>
<feature type="binding site" evidence="3">
    <location>
        <position position="212"/>
    </location>
    <ligand>
        <name>Zn(2+)</name>
        <dbReference type="ChEBI" id="CHEBI:29105"/>
        <note>catalytic</note>
    </ligand>
</feature>
<evidence type="ECO:0000256" key="1">
    <source>
        <dbReference type="ARBA" id="ARBA00023157"/>
    </source>
</evidence>
<dbReference type="GO" id="GO:0046872">
    <property type="term" value="F:metal ion binding"/>
    <property type="evidence" value="ECO:0007669"/>
    <property type="project" value="UniProtKB-KW"/>
</dbReference>
<dbReference type="GO" id="GO:0006508">
    <property type="term" value="P:proteolysis"/>
    <property type="evidence" value="ECO:0007669"/>
    <property type="project" value="InterPro"/>
</dbReference>
<feature type="binding site" evidence="3">
    <location>
        <position position="206"/>
    </location>
    <ligand>
        <name>Zn(2+)</name>
        <dbReference type="ChEBI" id="CHEBI:29105"/>
        <note>catalytic</note>
    </ligand>
</feature>
<keyword evidence="3" id="KW-0479">Metal-binding</keyword>
<dbReference type="Gene3D" id="4.10.70.10">
    <property type="entry name" value="Disintegrin domain"/>
    <property type="match status" value="1"/>
</dbReference>
<evidence type="ECO:0000313" key="6">
    <source>
        <dbReference type="EMBL" id="CAL4131229.1"/>
    </source>
</evidence>
<feature type="active site" evidence="3">
    <location>
        <position position="203"/>
    </location>
</feature>
<evidence type="ECO:0000259" key="4">
    <source>
        <dbReference type="PROSITE" id="PS50214"/>
    </source>
</evidence>
<evidence type="ECO:0000259" key="5">
    <source>
        <dbReference type="PROSITE" id="PS50215"/>
    </source>
</evidence>
<feature type="binding site" evidence="3">
    <location>
        <position position="202"/>
    </location>
    <ligand>
        <name>Zn(2+)</name>
        <dbReference type="ChEBI" id="CHEBI:29105"/>
        <note>catalytic</note>
    </ligand>
</feature>
<feature type="domain" description="Peptidase M12B" evidence="5">
    <location>
        <begin position="73"/>
        <end position="268"/>
    </location>
</feature>
<evidence type="ECO:0000256" key="2">
    <source>
        <dbReference type="PROSITE-ProRule" id="PRU00068"/>
    </source>
</evidence>
<dbReference type="InterPro" id="IPR001762">
    <property type="entry name" value="Disintegrin_dom"/>
</dbReference>
<dbReference type="PANTHER" id="PTHR11905:SF247">
    <property type="entry name" value="PEPTIDASE M12B DOMAIN-CONTAINING PROTEIN"/>
    <property type="match status" value="1"/>
</dbReference>